<dbReference type="Proteomes" id="UP000310200">
    <property type="component" value="Unassembled WGS sequence"/>
</dbReference>
<accession>A0A4S2L0J3</accession>
<evidence type="ECO:0000313" key="2">
    <source>
        <dbReference type="Proteomes" id="UP000310200"/>
    </source>
</evidence>
<dbReference type="AlphaFoldDB" id="A0A4S2L0J3"/>
<organism evidence="1 2">
    <name type="scientific">Temnothorax longispinosus</name>
    <dbReference type="NCBI Taxonomy" id="300112"/>
    <lineage>
        <taxon>Eukaryota</taxon>
        <taxon>Metazoa</taxon>
        <taxon>Ecdysozoa</taxon>
        <taxon>Arthropoda</taxon>
        <taxon>Hexapoda</taxon>
        <taxon>Insecta</taxon>
        <taxon>Pterygota</taxon>
        <taxon>Neoptera</taxon>
        <taxon>Endopterygota</taxon>
        <taxon>Hymenoptera</taxon>
        <taxon>Apocrita</taxon>
        <taxon>Aculeata</taxon>
        <taxon>Formicoidea</taxon>
        <taxon>Formicidae</taxon>
        <taxon>Myrmicinae</taxon>
        <taxon>Temnothorax</taxon>
    </lineage>
</organism>
<proteinExistence type="predicted"/>
<protein>
    <submittedName>
        <fullName evidence="1">Uncharacterized protein</fullName>
    </submittedName>
</protein>
<sequence length="101" mass="11533">MLRSERARSPEVLRGAAVRWLFSRTVIGMQSTAHMYGNHCWMICRRADTSQTHAPPPWLERVCADTRVTKQGMKCAKCITGIKNSRCSLNGYYYQDAACYI</sequence>
<keyword evidence="2" id="KW-1185">Reference proteome</keyword>
<dbReference type="EMBL" id="QBLH01000372">
    <property type="protein sequence ID" value="TGZ56153.1"/>
    <property type="molecule type" value="Genomic_DNA"/>
</dbReference>
<comment type="caution">
    <text evidence="1">The sequence shown here is derived from an EMBL/GenBank/DDBJ whole genome shotgun (WGS) entry which is preliminary data.</text>
</comment>
<gene>
    <name evidence="1" type="ORF">DBV15_01675</name>
</gene>
<reference evidence="1 2" key="1">
    <citation type="journal article" date="2019" name="Philos. Trans. R. Soc. Lond., B, Biol. Sci.">
        <title>Ant behaviour and brain gene expression of defending hosts depend on the ecological success of the intruding social parasite.</title>
        <authorList>
            <person name="Kaur R."/>
            <person name="Stoldt M."/>
            <person name="Jongepier E."/>
            <person name="Feldmeyer B."/>
            <person name="Menzel F."/>
            <person name="Bornberg-Bauer E."/>
            <person name="Foitzik S."/>
        </authorList>
    </citation>
    <scope>NUCLEOTIDE SEQUENCE [LARGE SCALE GENOMIC DNA]</scope>
    <source>
        <tissue evidence="1">Whole body</tissue>
    </source>
</reference>
<name>A0A4S2L0J3_9HYME</name>
<evidence type="ECO:0000313" key="1">
    <source>
        <dbReference type="EMBL" id="TGZ56153.1"/>
    </source>
</evidence>